<name>T1BJ38_9ZZZZ</name>
<dbReference type="EMBL" id="AUZX01004866">
    <property type="protein sequence ID" value="EQD69722.1"/>
    <property type="molecule type" value="Genomic_DNA"/>
</dbReference>
<dbReference type="PANTHER" id="PTHR30508:SF1">
    <property type="entry name" value="UPF0051 PROTEIN ABCI8, CHLOROPLASTIC-RELATED"/>
    <property type="match status" value="1"/>
</dbReference>
<proteinExistence type="predicted"/>
<reference evidence="1" key="1">
    <citation type="submission" date="2013-08" db="EMBL/GenBank/DDBJ databases">
        <authorList>
            <person name="Mendez C."/>
            <person name="Richter M."/>
            <person name="Ferrer M."/>
            <person name="Sanchez J."/>
        </authorList>
    </citation>
    <scope>NUCLEOTIDE SEQUENCE</scope>
</reference>
<evidence type="ECO:0000313" key="1">
    <source>
        <dbReference type="EMBL" id="EQD69722.1"/>
    </source>
</evidence>
<comment type="caution">
    <text evidence="1">The sequence shown here is derived from an EMBL/GenBank/DDBJ whole genome shotgun (WGS) entry which is preliminary data.</text>
</comment>
<protein>
    <submittedName>
        <fullName evidence="1">Cysteine desulfurase activator complex subunit SufB</fullName>
    </submittedName>
</protein>
<dbReference type="PANTHER" id="PTHR30508">
    <property type="entry name" value="FES CLUSTER ASSEMBLY PROTEIN SUF"/>
    <property type="match status" value="1"/>
</dbReference>
<reference evidence="1" key="2">
    <citation type="journal article" date="2014" name="ISME J.">
        <title>Microbial stratification in low pH oxic and suboxic macroscopic growths along an acid mine drainage.</title>
        <authorList>
            <person name="Mendez-Garcia C."/>
            <person name="Mesa V."/>
            <person name="Sprenger R.R."/>
            <person name="Richter M."/>
            <person name="Diez M.S."/>
            <person name="Solano J."/>
            <person name="Bargiela R."/>
            <person name="Golyshina O.V."/>
            <person name="Manteca A."/>
            <person name="Ramos J.L."/>
            <person name="Gallego J.R."/>
            <person name="Llorente I."/>
            <person name="Martins Dos Santos V.A."/>
            <person name="Jensen O.N."/>
            <person name="Pelaez A.I."/>
            <person name="Sanchez J."/>
            <person name="Ferrer M."/>
        </authorList>
    </citation>
    <scope>NUCLEOTIDE SEQUENCE</scope>
</reference>
<organism evidence="1">
    <name type="scientific">mine drainage metagenome</name>
    <dbReference type="NCBI Taxonomy" id="410659"/>
    <lineage>
        <taxon>unclassified sequences</taxon>
        <taxon>metagenomes</taxon>
        <taxon>ecological metagenomes</taxon>
    </lineage>
</organism>
<dbReference type="InterPro" id="IPR055346">
    <property type="entry name" value="Fe-S_cluster_assembly_SufBD"/>
</dbReference>
<dbReference type="AlphaFoldDB" id="T1BJ38"/>
<gene>
    <name evidence="1" type="ORF">B1A_06709</name>
</gene>
<sequence>MSATRSDLAELAGREYAYGFVTDIETDLAPKGLSEEVIRLISAKKDEPDWLLEWRLRAYRHWLTLSEPMWQNVAYGPIDYDDIIY</sequence>
<dbReference type="GO" id="GO:0016226">
    <property type="term" value="P:iron-sulfur cluster assembly"/>
    <property type="evidence" value="ECO:0007669"/>
    <property type="project" value="InterPro"/>
</dbReference>
<dbReference type="InterPro" id="IPR037284">
    <property type="entry name" value="SUF_FeS_clus_asmbl_SufBD_sf"/>
</dbReference>
<dbReference type="SUPFAM" id="SSF101960">
    <property type="entry name" value="Stabilizer of iron transporter SufD"/>
    <property type="match status" value="1"/>
</dbReference>
<feature type="non-terminal residue" evidence="1">
    <location>
        <position position="85"/>
    </location>
</feature>
<accession>T1BJ38</accession>